<gene>
    <name evidence="1" type="ORF">GCM10010982_32280</name>
</gene>
<accession>A0A917Z4L6</accession>
<evidence type="ECO:0000313" key="1">
    <source>
        <dbReference type="EMBL" id="GGO72937.1"/>
    </source>
</evidence>
<name>A0A917Z4L6_9ALTE</name>
<comment type="caution">
    <text evidence="1">The sequence shown here is derived from an EMBL/GenBank/DDBJ whole genome shotgun (WGS) entry which is preliminary data.</text>
</comment>
<protein>
    <submittedName>
        <fullName evidence="1">Uncharacterized protein</fullName>
    </submittedName>
</protein>
<proteinExistence type="predicted"/>
<evidence type="ECO:0000313" key="2">
    <source>
        <dbReference type="Proteomes" id="UP000606935"/>
    </source>
</evidence>
<dbReference type="RefSeq" id="WP_188697540.1">
    <property type="nucleotide sequence ID" value="NZ_BMLS01000006.1"/>
</dbReference>
<dbReference type="AlphaFoldDB" id="A0A917Z4L6"/>
<reference evidence="1" key="1">
    <citation type="journal article" date="2014" name="Int. J. Syst. Evol. Microbiol.">
        <title>Complete genome sequence of Corynebacterium casei LMG S-19264T (=DSM 44701T), isolated from a smear-ripened cheese.</title>
        <authorList>
            <consortium name="US DOE Joint Genome Institute (JGI-PGF)"/>
            <person name="Walter F."/>
            <person name="Albersmeier A."/>
            <person name="Kalinowski J."/>
            <person name="Ruckert C."/>
        </authorList>
    </citation>
    <scope>NUCLEOTIDE SEQUENCE</scope>
    <source>
        <strain evidence="1">CGMCC 1.7086</strain>
    </source>
</reference>
<reference evidence="1" key="2">
    <citation type="submission" date="2020-09" db="EMBL/GenBank/DDBJ databases">
        <authorList>
            <person name="Sun Q."/>
            <person name="Zhou Y."/>
        </authorList>
    </citation>
    <scope>NUCLEOTIDE SEQUENCE</scope>
    <source>
        <strain evidence="1">CGMCC 1.7086</strain>
    </source>
</reference>
<dbReference type="Proteomes" id="UP000606935">
    <property type="component" value="Unassembled WGS sequence"/>
</dbReference>
<organism evidence="1 2">
    <name type="scientific">Bowmanella pacifica</name>
    <dbReference type="NCBI Taxonomy" id="502051"/>
    <lineage>
        <taxon>Bacteria</taxon>
        <taxon>Pseudomonadati</taxon>
        <taxon>Pseudomonadota</taxon>
        <taxon>Gammaproteobacteria</taxon>
        <taxon>Alteromonadales</taxon>
        <taxon>Alteromonadaceae</taxon>
        <taxon>Bowmanella</taxon>
    </lineage>
</organism>
<dbReference type="EMBL" id="BMLS01000006">
    <property type="protein sequence ID" value="GGO72937.1"/>
    <property type="molecule type" value="Genomic_DNA"/>
</dbReference>
<keyword evidence="2" id="KW-1185">Reference proteome</keyword>
<sequence length="127" mass="14594">MAVNALLTTRHQPGVLELSVYQGAQLRSLMQHFEQQGKWVYLVSNSLKFKRAEHNSQHLPKPDAEKTLEWLEKLISAGETCALFVEELVLDELSRKRLEQLCRQFSVTLISLSKQKSLDSNLIFGPW</sequence>